<evidence type="ECO:0000256" key="1">
    <source>
        <dbReference type="ARBA" id="ARBA00022679"/>
    </source>
</evidence>
<protein>
    <submittedName>
        <fullName evidence="5">GNAT family N-acetyltransferase</fullName>
    </submittedName>
</protein>
<dbReference type="RefSeq" id="WP_345227618.1">
    <property type="nucleotide sequence ID" value="NZ_BAAAXE010000014.1"/>
</dbReference>
<dbReference type="CDD" id="cd04301">
    <property type="entry name" value="NAT_SF"/>
    <property type="match status" value="1"/>
</dbReference>
<dbReference type="Pfam" id="PF00583">
    <property type="entry name" value="Acetyltransf_1"/>
    <property type="match status" value="1"/>
</dbReference>
<dbReference type="Proteomes" id="UP001589718">
    <property type="component" value="Unassembled WGS sequence"/>
</dbReference>
<dbReference type="PANTHER" id="PTHR43877">
    <property type="entry name" value="AMINOALKYLPHOSPHONATE N-ACETYLTRANSFERASE-RELATED-RELATED"/>
    <property type="match status" value="1"/>
</dbReference>
<accession>A0ABV5PAQ4</accession>
<dbReference type="EMBL" id="JBHMCR010000005">
    <property type="protein sequence ID" value="MFB9520282.1"/>
    <property type="molecule type" value="Genomic_DNA"/>
</dbReference>
<feature type="region of interest" description="Disordered" evidence="3">
    <location>
        <begin position="1"/>
        <end position="24"/>
    </location>
</feature>
<sequence>MTTTKPLMPTGPAKPTRPTRIEQVGWDDPDATALRARQRAEIAERYGTPDSEPGTPPSADDIAVFVVARTEDGTAVGCGGLRDIGAGTGEVKRMYVTPDQRGAGVAPLVLAALEDWARARGWTRLRLETGLAQPDAVRFYTRRGYRRIPNFGAYEGLSTSLCYERELTPSPASA</sequence>
<evidence type="ECO:0000256" key="3">
    <source>
        <dbReference type="SAM" id="MobiDB-lite"/>
    </source>
</evidence>
<dbReference type="InterPro" id="IPR000182">
    <property type="entry name" value="GNAT_dom"/>
</dbReference>
<evidence type="ECO:0000259" key="4">
    <source>
        <dbReference type="PROSITE" id="PS51186"/>
    </source>
</evidence>
<proteinExistence type="predicted"/>
<keyword evidence="6" id="KW-1185">Reference proteome</keyword>
<dbReference type="InterPro" id="IPR016181">
    <property type="entry name" value="Acyl_CoA_acyltransferase"/>
</dbReference>
<evidence type="ECO:0000313" key="5">
    <source>
        <dbReference type="EMBL" id="MFB9520282.1"/>
    </source>
</evidence>
<gene>
    <name evidence="5" type="ORF">ACFFTU_10025</name>
</gene>
<comment type="caution">
    <text evidence="5">The sequence shown here is derived from an EMBL/GenBank/DDBJ whole genome shotgun (WGS) entry which is preliminary data.</text>
</comment>
<dbReference type="PANTHER" id="PTHR43877:SF2">
    <property type="entry name" value="AMINOALKYLPHOSPHONATE N-ACETYLTRANSFERASE-RELATED"/>
    <property type="match status" value="1"/>
</dbReference>
<dbReference type="SUPFAM" id="SSF55729">
    <property type="entry name" value="Acyl-CoA N-acyltransferases (Nat)"/>
    <property type="match status" value="1"/>
</dbReference>
<evidence type="ECO:0000313" key="6">
    <source>
        <dbReference type="Proteomes" id="UP001589718"/>
    </source>
</evidence>
<name>A0ABV5PAQ4_STRCM</name>
<keyword evidence="1" id="KW-0808">Transferase</keyword>
<reference evidence="5 6" key="1">
    <citation type="submission" date="2024-09" db="EMBL/GenBank/DDBJ databases">
        <authorList>
            <person name="Sun Q."/>
            <person name="Mori K."/>
        </authorList>
    </citation>
    <scope>NUCLEOTIDE SEQUENCE [LARGE SCALE GENOMIC DNA]</scope>
    <source>
        <strain evidence="5 6">JCM 4362</strain>
    </source>
</reference>
<feature type="domain" description="N-acetyltransferase" evidence="4">
    <location>
        <begin position="19"/>
        <end position="168"/>
    </location>
</feature>
<organism evidence="5 6">
    <name type="scientific">Streptomyces cremeus</name>
    <dbReference type="NCBI Taxonomy" id="66881"/>
    <lineage>
        <taxon>Bacteria</taxon>
        <taxon>Bacillati</taxon>
        <taxon>Actinomycetota</taxon>
        <taxon>Actinomycetes</taxon>
        <taxon>Kitasatosporales</taxon>
        <taxon>Streptomycetaceae</taxon>
        <taxon>Streptomyces</taxon>
    </lineage>
</organism>
<dbReference type="PROSITE" id="PS51186">
    <property type="entry name" value="GNAT"/>
    <property type="match status" value="1"/>
</dbReference>
<dbReference type="InterPro" id="IPR050832">
    <property type="entry name" value="Bact_Acetyltransf"/>
</dbReference>
<evidence type="ECO:0000256" key="2">
    <source>
        <dbReference type="ARBA" id="ARBA00023315"/>
    </source>
</evidence>
<dbReference type="Gene3D" id="3.40.630.30">
    <property type="match status" value="1"/>
</dbReference>
<keyword evidence="2" id="KW-0012">Acyltransferase</keyword>